<name>A0ABR2AGB2_9ROSI</name>
<keyword evidence="2" id="KW-1185">Reference proteome</keyword>
<sequence>MRTDVEPEGRRSVRSKLVAWILMTFWRLAKSCTVDGHGSWSPMLVVGGAFTGVDFQIGKSKSNNLTLSKRLCLYLPPPRILPLLFIYNWPLHAKNLL</sequence>
<evidence type="ECO:0000313" key="1">
    <source>
        <dbReference type="EMBL" id="KAK8492166.1"/>
    </source>
</evidence>
<accession>A0ABR2AGB2</accession>
<proteinExistence type="predicted"/>
<reference evidence="1 2" key="1">
    <citation type="journal article" date="2024" name="G3 (Bethesda)">
        <title>Genome assembly of Hibiscus sabdariffa L. provides insights into metabolisms of medicinal natural products.</title>
        <authorList>
            <person name="Kim T."/>
        </authorList>
    </citation>
    <scope>NUCLEOTIDE SEQUENCE [LARGE SCALE GENOMIC DNA]</scope>
    <source>
        <strain evidence="1">TK-2024</strain>
        <tissue evidence="1">Old leaves</tissue>
    </source>
</reference>
<dbReference type="Proteomes" id="UP001472677">
    <property type="component" value="Unassembled WGS sequence"/>
</dbReference>
<gene>
    <name evidence="1" type="ORF">V6N12_003463</name>
</gene>
<dbReference type="EMBL" id="JBBPBM010000737">
    <property type="protein sequence ID" value="KAK8492166.1"/>
    <property type="molecule type" value="Genomic_DNA"/>
</dbReference>
<evidence type="ECO:0000313" key="2">
    <source>
        <dbReference type="Proteomes" id="UP001472677"/>
    </source>
</evidence>
<protein>
    <submittedName>
        <fullName evidence="1">Uncharacterized protein</fullName>
    </submittedName>
</protein>
<comment type="caution">
    <text evidence="1">The sequence shown here is derived from an EMBL/GenBank/DDBJ whole genome shotgun (WGS) entry which is preliminary data.</text>
</comment>
<organism evidence="1 2">
    <name type="scientific">Hibiscus sabdariffa</name>
    <name type="common">roselle</name>
    <dbReference type="NCBI Taxonomy" id="183260"/>
    <lineage>
        <taxon>Eukaryota</taxon>
        <taxon>Viridiplantae</taxon>
        <taxon>Streptophyta</taxon>
        <taxon>Embryophyta</taxon>
        <taxon>Tracheophyta</taxon>
        <taxon>Spermatophyta</taxon>
        <taxon>Magnoliopsida</taxon>
        <taxon>eudicotyledons</taxon>
        <taxon>Gunneridae</taxon>
        <taxon>Pentapetalae</taxon>
        <taxon>rosids</taxon>
        <taxon>malvids</taxon>
        <taxon>Malvales</taxon>
        <taxon>Malvaceae</taxon>
        <taxon>Malvoideae</taxon>
        <taxon>Hibiscus</taxon>
    </lineage>
</organism>